<evidence type="ECO:0000256" key="2">
    <source>
        <dbReference type="ARBA" id="ARBA00022801"/>
    </source>
</evidence>
<dbReference type="InterPro" id="IPR027417">
    <property type="entry name" value="P-loop_NTPase"/>
</dbReference>
<feature type="region of interest" description="Disordered" evidence="5">
    <location>
        <begin position="1"/>
        <end position="25"/>
    </location>
</feature>
<dbReference type="InterPro" id="IPR057842">
    <property type="entry name" value="WH_MER3"/>
</dbReference>
<feature type="domain" description="Helicase ATP-binding" evidence="6">
    <location>
        <begin position="336"/>
        <end position="527"/>
    </location>
</feature>
<dbReference type="Pfam" id="PF02889">
    <property type="entry name" value="Sec63"/>
    <property type="match status" value="1"/>
</dbReference>
<dbReference type="EMBL" id="MCFC01000014">
    <property type="protein sequence ID" value="ORY31658.1"/>
    <property type="molecule type" value="Genomic_DNA"/>
</dbReference>
<evidence type="ECO:0000313" key="9">
    <source>
        <dbReference type="Proteomes" id="UP000193986"/>
    </source>
</evidence>
<dbReference type="GO" id="GO:0004386">
    <property type="term" value="F:helicase activity"/>
    <property type="evidence" value="ECO:0007669"/>
    <property type="project" value="UniProtKB-KW"/>
</dbReference>
<dbReference type="FunFam" id="3.40.50.300:FF:000062">
    <property type="entry name" value="U5 small nuclear ribonucleoprotein helicase"/>
    <property type="match status" value="1"/>
</dbReference>
<dbReference type="SUPFAM" id="SSF158702">
    <property type="entry name" value="Sec63 N-terminal domain-like"/>
    <property type="match status" value="1"/>
</dbReference>
<dbReference type="GO" id="GO:0003676">
    <property type="term" value="F:nucleic acid binding"/>
    <property type="evidence" value="ECO:0007669"/>
    <property type="project" value="InterPro"/>
</dbReference>
<feature type="domain" description="Helicase C-terminal" evidence="7">
    <location>
        <begin position="563"/>
        <end position="761"/>
    </location>
</feature>
<dbReference type="SUPFAM" id="SSF46785">
    <property type="entry name" value="Winged helix' DNA-binding domain"/>
    <property type="match status" value="1"/>
</dbReference>
<dbReference type="FunFam" id="3.40.50.300:FF:000102">
    <property type="entry name" value="RNA helicase, activating signal cointegrator 1"/>
    <property type="match status" value="1"/>
</dbReference>
<evidence type="ECO:0000256" key="5">
    <source>
        <dbReference type="SAM" id="MobiDB-lite"/>
    </source>
</evidence>
<gene>
    <name evidence="8" type="ORF">BCR39DRAFT_526155</name>
</gene>
<dbReference type="InterPro" id="IPR050474">
    <property type="entry name" value="Hel308_SKI2-like"/>
</dbReference>
<dbReference type="CDD" id="cd18795">
    <property type="entry name" value="SF2_C_Ski2"/>
    <property type="match status" value="1"/>
</dbReference>
<dbReference type="SUPFAM" id="SSF52540">
    <property type="entry name" value="P-loop containing nucleoside triphosphate hydrolases"/>
    <property type="match status" value="3"/>
</dbReference>
<dbReference type="PANTHER" id="PTHR47961:SF13">
    <property type="entry name" value="ACTIVATING SIGNAL COINTEGRATOR 1 COMPLEX SUBUNIT 3"/>
    <property type="match status" value="1"/>
</dbReference>
<feature type="region of interest" description="Disordered" evidence="5">
    <location>
        <begin position="1678"/>
        <end position="1708"/>
    </location>
</feature>
<dbReference type="InterPro" id="IPR011545">
    <property type="entry name" value="DEAD/DEAH_box_helicase_dom"/>
</dbReference>
<keyword evidence="4" id="KW-0067">ATP-binding</keyword>
<dbReference type="InterPro" id="IPR036388">
    <property type="entry name" value="WH-like_DNA-bd_sf"/>
</dbReference>
<dbReference type="SMART" id="SM00973">
    <property type="entry name" value="Sec63"/>
    <property type="match status" value="1"/>
</dbReference>
<name>A0A1Y2B9X7_9TREE</name>
<keyword evidence="3" id="KW-0347">Helicase</keyword>
<feature type="region of interest" description="Disordered" evidence="5">
    <location>
        <begin position="170"/>
        <end position="192"/>
    </location>
</feature>
<feature type="region of interest" description="Disordered" evidence="5">
    <location>
        <begin position="72"/>
        <end position="107"/>
    </location>
</feature>
<dbReference type="InterPro" id="IPR003593">
    <property type="entry name" value="AAA+_ATPase"/>
</dbReference>
<dbReference type="FunFam" id="1.10.10.10:FF:000024">
    <property type="entry name" value="U5 small nuclear ribonucleoprotein helicase"/>
    <property type="match status" value="1"/>
</dbReference>
<dbReference type="PROSITE" id="PS51194">
    <property type="entry name" value="HELICASE_CTER"/>
    <property type="match status" value="1"/>
</dbReference>
<dbReference type="Gene3D" id="1.10.10.10">
    <property type="entry name" value="Winged helix-like DNA-binding domain superfamily/Winged helix DNA-binding domain"/>
    <property type="match status" value="1"/>
</dbReference>
<dbReference type="SMART" id="SM00382">
    <property type="entry name" value="AAA"/>
    <property type="match status" value="2"/>
</dbReference>
<dbReference type="Pfam" id="PF23445">
    <property type="entry name" value="WHD_SNRNP200"/>
    <property type="match status" value="1"/>
</dbReference>
<dbReference type="STRING" id="71784.A0A1Y2B9X7"/>
<dbReference type="PROSITE" id="PS51192">
    <property type="entry name" value="HELICASE_ATP_BIND_1"/>
    <property type="match status" value="2"/>
</dbReference>
<dbReference type="SMART" id="SM00490">
    <property type="entry name" value="HELICc"/>
    <property type="match status" value="1"/>
</dbReference>
<evidence type="ECO:0000313" key="8">
    <source>
        <dbReference type="EMBL" id="ORY31658.1"/>
    </source>
</evidence>
<dbReference type="PANTHER" id="PTHR47961">
    <property type="entry name" value="DNA POLYMERASE THETA, PUTATIVE (AFU_ORTHOLOGUE AFUA_1G05260)-RELATED"/>
    <property type="match status" value="1"/>
</dbReference>
<dbReference type="InterPro" id="IPR036390">
    <property type="entry name" value="WH_DNA-bd_sf"/>
</dbReference>
<feature type="compositionally biased region" description="Low complexity" evidence="5">
    <location>
        <begin position="1692"/>
        <end position="1703"/>
    </location>
</feature>
<protein>
    <submittedName>
        <fullName evidence="8">Sec63 Brl domain-domain-containing protein</fullName>
    </submittedName>
</protein>
<dbReference type="GO" id="GO:0016787">
    <property type="term" value="F:hydrolase activity"/>
    <property type="evidence" value="ECO:0007669"/>
    <property type="project" value="UniProtKB-KW"/>
</dbReference>
<keyword evidence="2" id="KW-0378">Hydrolase</keyword>
<dbReference type="InParanoid" id="A0A1Y2B9X7"/>
<dbReference type="InterPro" id="IPR004179">
    <property type="entry name" value="Sec63-dom"/>
</dbReference>
<dbReference type="Pfam" id="PF00270">
    <property type="entry name" value="DEAD"/>
    <property type="match status" value="2"/>
</dbReference>
<dbReference type="SMART" id="SM00487">
    <property type="entry name" value="DEXDc"/>
    <property type="match status" value="2"/>
</dbReference>
<dbReference type="Pfam" id="PF00271">
    <property type="entry name" value="Helicase_C"/>
    <property type="match status" value="1"/>
</dbReference>
<keyword evidence="1" id="KW-0547">Nucleotide-binding</keyword>
<dbReference type="Gene3D" id="3.40.50.300">
    <property type="entry name" value="P-loop containing nucleotide triphosphate hydrolases"/>
    <property type="match status" value="4"/>
</dbReference>
<evidence type="ECO:0000259" key="7">
    <source>
        <dbReference type="PROSITE" id="PS51194"/>
    </source>
</evidence>
<organism evidence="8 9">
    <name type="scientific">Naematelia encephala</name>
    <dbReference type="NCBI Taxonomy" id="71784"/>
    <lineage>
        <taxon>Eukaryota</taxon>
        <taxon>Fungi</taxon>
        <taxon>Dikarya</taxon>
        <taxon>Basidiomycota</taxon>
        <taxon>Agaricomycotina</taxon>
        <taxon>Tremellomycetes</taxon>
        <taxon>Tremellales</taxon>
        <taxon>Naemateliaceae</taxon>
        <taxon>Naematelia</taxon>
    </lineage>
</organism>
<dbReference type="InterPro" id="IPR035892">
    <property type="entry name" value="C2_domain_sf"/>
</dbReference>
<dbReference type="Gene3D" id="1.10.3380.10">
    <property type="entry name" value="Sec63 N-terminal domain-like domain"/>
    <property type="match status" value="1"/>
</dbReference>
<dbReference type="FunFam" id="1.10.3380.10:FF:000001">
    <property type="entry name" value="U5 small nuclear ribonucleoprotein helicase"/>
    <property type="match status" value="1"/>
</dbReference>
<dbReference type="OrthoDB" id="5575at2759"/>
<accession>A0A1Y2B9X7</accession>
<comment type="caution">
    <text evidence="8">The sequence shown here is derived from an EMBL/GenBank/DDBJ whole genome shotgun (WGS) entry which is preliminary data.</text>
</comment>
<dbReference type="InterPro" id="IPR014001">
    <property type="entry name" value="Helicase_ATP-bd"/>
</dbReference>
<dbReference type="GO" id="GO:0005524">
    <property type="term" value="F:ATP binding"/>
    <property type="evidence" value="ECO:0007669"/>
    <property type="project" value="UniProtKB-KW"/>
</dbReference>
<evidence type="ECO:0000259" key="6">
    <source>
        <dbReference type="PROSITE" id="PS51192"/>
    </source>
</evidence>
<evidence type="ECO:0000256" key="3">
    <source>
        <dbReference type="ARBA" id="ARBA00022806"/>
    </source>
</evidence>
<evidence type="ECO:0000256" key="1">
    <source>
        <dbReference type="ARBA" id="ARBA00022741"/>
    </source>
</evidence>
<keyword evidence="9" id="KW-1185">Reference proteome</keyword>
<dbReference type="Gene3D" id="2.60.40.150">
    <property type="entry name" value="C2 domain"/>
    <property type="match status" value="1"/>
</dbReference>
<evidence type="ECO:0000256" key="4">
    <source>
        <dbReference type="ARBA" id="ARBA00022840"/>
    </source>
</evidence>
<dbReference type="InterPro" id="IPR001650">
    <property type="entry name" value="Helicase_C-like"/>
</dbReference>
<sequence length="1727" mass="192146">MSLTDHLEDLLQSDSPSRRRDTPSVGTNWQTIIEEWEATHGPSSPAGPSTLTELTASITPWPSLLNFYDLPSASKSSPPAPNNGHARHTNGHQASASEKRPVDPNLPARVKSHLPASTAYNTLIHLLSTSRTNEDIQSELVEILGFEGQGLELVEELLQPGARDTMINCGELESGSSTPNGSRARKGQSSRANYLPSARITLTAAKGREKKQYLDIADIIGSTEDIERRLQEQLERPKAMFSEGGPRLVEQEALPNVFQSGSGQPAAMSQGGRFALPSGTTREIADTYEEVTIPPSKPLPPKRTERPIKISELSPLARGCFPNYVTLNRMQSIIQPTAMNTNENLLICAPTGAGKTDVALMSILRVLEQYTEPGPSTHPSGFSIHRDAFKIIYVAPMKALAAEITRKFGKRLAWLGIKVRELTGDMQLTRQEIADTQVIVTTPEKWDVVTRKPTREGELASKVRLLIIDEVHLLNEERGAVIETIVARTLRQVESSQSLIRIVGLSATLPNYIDVSDFLRVNRYQGLFFFDASFRPVPLEQHFIGVVGKPRSQAAIRNMDRVVFDKVAELVQDGHQVMVFVHARKETVKSAQNLLEMAKEEGMTSFFDPREHPKFDFYRRDIGTSRNKEMKELFDSGFGIHHAGMLRSDRNMMERMFEDQAIKVLCCTSTLAWGVNLPAHAVIIKGTQVYDSSKGAFVDLSVLDVLQIFGRAGRPGYETSGVGYICTTGDKLDHYLQTIMAQHPIESKFIPGMIDSLNAEISLGTISNVAEAIEWLGYTYLFVRMRKEPFIYGMSHDEPVDDPQIGKKRLELVMNATRQLQSAKMVRFDEGTQAFAISDLGRIAAKYYLKYQTLEIFNEKFHAKMKNADLFVMLSHATEFEQIQIRESENEELTAILESDHVVMEVKDGTTSKQGKVNILLQAYISKVFIEDFALVSDSAYVAQNAARIIRALLEIALSRNWANCAVLLIDLSKAIEQRMWPFEHPLLQITTLQRETLHNLKRWAEDTEVADLRLMEPKDIAEMIHMNEKHGTAIRDAAVMFPTIAVTYKLRPLAHDLLQITVHVKPTFKWDAKISTSGEPFYVWIQDAEGYTILQWRFILLRPATKDLDLDFVIPVGDTIPPSLTVISASDRWMGSHSEDVISLEDLVMPAPPQNATPLLDLPFLRTATCFDDQQLQQAYRGIGIDTLNGVQTQAFWSVHTQMNVLVSAPVASGKSFLGEAAIQHALKTNNEAVVLVIVPQRHFVQETTARIRSVYSRNKNVHVNVLINPADFAHVASAKRSIFVTSPTSFLRVDEPAINAALRAISLVVLEDLHLLDDAYELTVARTISVTRPAKTRVVGLTSSLNDPSDLASWLGVDPAFRFIFYPRDRGNPIPVHLKTFTIPHSSTLLKVMVKPTYDVIKSSPSPTIIFVPSRSACRTVAADLVTQSGTEMDLNGFLTAPREDVEPLVQRLRDPGLFEPILHGIGYIVPTMPGADLALVLELFASGILRALIVPREACWTLPVRAETVVVMATQYIRYSGEGLKGDRQVVNYTRQELVRMQGFAVLSASPSLSGGRLFIMCQTEHATLIGRVLSDGLPLESSMPLLIQRQGTPDAMEGLRRMLKPRAPPPPPQLHRPRVPDLRKRDILDLLGWTYFAWRVRSNPTYYDMPPERQDEQVSRLVDKWWAGQAGEYGQVNMGNGSTGGGSARASRVGESSAGWGESQVEVGVRRETAVGMADGEEL</sequence>
<feature type="domain" description="Helicase ATP-binding" evidence="6">
    <location>
        <begin position="1197"/>
        <end position="1365"/>
    </location>
</feature>
<dbReference type="Proteomes" id="UP000193986">
    <property type="component" value="Unassembled WGS sequence"/>
</dbReference>
<proteinExistence type="predicted"/>
<reference evidence="8 9" key="1">
    <citation type="submission" date="2016-07" db="EMBL/GenBank/DDBJ databases">
        <title>Pervasive Adenine N6-methylation of Active Genes in Fungi.</title>
        <authorList>
            <consortium name="DOE Joint Genome Institute"/>
            <person name="Mondo S.J."/>
            <person name="Dannebaum R.O."/>
            <person name="Kuo R.C."/>
            <person name="Labutti K."/>
            <person name="Haridas S."/>
            <person name="Kuo A."/>
            <person name="Salamov A."/>
            <person name="Ahrendt S.R."/>
            <person name="Lipzen A."/>
            <person name="Sullivan W."/>
            <person name="Andreopoulos W.B."/>
            <person name="Clum A."/>
            <person name="Lindquist E."/>
            <person name="Daum C."/>
            <person name="Ramamoorthy G.K."/>
            <person name="Gryganskyi A."/>
            <person name="Culley D."/>
            <person name="Magnuson J.K."/>
            <person name="James T.Y."/>
            <person name="O'Malley M.A."/>
            <person name="Stajich J.E."/>
            <person name="Spatafora J.W."/>
            <person name="Visel A."/>
            <person name="Grigoriev I.V."/>
        </authorList>
    </citation>
    <scope>NUCLEOTIDE SEQUENCE [LARGE SCALE GENOMIC DNA]</scope>
    <source>
        <strain evidence="8 9">68-887.2</strain>
    </source>
</reference>
<dbReference type="CDD" id="cd18020">
    <property type="entry name" value="DEXHc_ASCC3_1"/>
    <property type="match status" value="1"/>
</dbReference>